<dbReference type="SMART" id="SM00919">
    <property type="entry name" value="Malic_M"/>
    <property type="match status" value="1"/>
</dbReference>
<dbReference type="GO" id="GO:0016616">
    <property type="term" value="F:oxidoreductase activity, acting on the CH-OH group of donors, NAD or NADP as acceptor"/>
    <property type="evidence" value="ECO:0007669"/>
    <property type="project" value="InterPro"/>
</dbReference>
<evidence type="ECO:0000313" key="5">
    <source>
        <dbReference type="Proteomes" id="UP000242881"/>
    </source>
</evidence>
<evidence type="ECO:0000259" key="2">
    <source>
        <dbReference type="SMART" id="SM00919"/>
    </source>
</evidence>
<proteinExistence type="predicted"/>
<dbReference type="Pfam" id="PF00390">
    <property type="entry name" value="malic"/>
    <property type="match status" value="1"/>
</dbReference>
<name>A0A2J6WN87_9BACT</name>
<reference evidence="4 5" key="1">
    <citation type="submission" date="2018-01" db="EMBL/GenBank/DDBJ databases">
        <title>Metagenomic assembled genomes from two thermal pools in the Uzon Caldera, Kamchatka, Russia.</title>
        <authorList>
            <person name="Wilkins L."/>
            <person name="Ettinger C."/>
        </authorList>
    </citation>
    <scope>NUCLEOTIDE SEQUENCE [LARGE SCALE GENOMIC DNA]</scope>
    <source>
        <strain evidence="4">ZAV-05</strain>
    </source>
</reference>
<sequence>MRIEYGSKIIKTLRVKILDKPGYLGRLALTVGELGGMFGEIKTVHIGKDYKVRDLDVYFSTKEDVDRICETISSLDGIELVEIRDIVQEVHQNGKIEVVPRVQIESVDDLRLVYTPGVASICKLIQESPELARKYTTIPNNVAIVTNGTAILGLGDIGPVAGMPVMEGKALLFKMLSGINGYPILIDSKDPRVIIDTVKAIAPTFGAIKLEDIKAPECFEIEETLDNELDIPVTHDDQHGTAVVVLAALLNIAKYTFINLRDSTLGIIGLGAAGSGIQKLLTAYGIKKIYGTDLNPQMKDLFAARGGIPTDLKGIMDNAKIVIATTGCPKLITPDMVKKGQIILALSNPDPEIDPEDAMKAGALYAADGKAINNALAFPGLFKGALMANAKTINARMKIAAAQAIANHTLYGDLVPNILNVKVHEEVAKAVEEEAYKSGVAKV</sequence>
<dbReference type="GO" id="GO:0051287">
    <property type="term" value="F:NAD binding"/>
    <property type="evidence" value="ECO:0007669"/>
    <property type="project" value="InterPro"/>
</dbReference>
<dbReference type="InterPro" id="IPR012301">
    <property type="entry name" value="Malic_N_dom"/>
</dbReference>
<dbReference type="SMART" id="SM01274">
    <property type="entry name" value="malic"/>
    <property type="match status" value="1"/>
</dbReference>
<dbReference type="GO" id="GO:0004470">
    <property type="term" value="F:malic enzyme activity"/>
    <property type="evidence" value="ECO:0007669"/>
    <property type="project" value="InterPro"/>
</dbReference>
<dbReference type="InterPro" id="IPR012302">
    <property type="entry name" value="Malic_NAD-bd"/>
</dbReference>
<dbReference type="InterPro" id="IPR046346">
    <property type="entry name" value="Aminoacid_DH-like_N_sf"/>
</dbReference>
<dbReference type="InterPro" id="IPR036291">
    <property type="entry name" value="NAD(P)-bd_dom_sf"/>
</dbReference>
<dbReference type="RefSeq" id="WP_424605372.1">
    <property type="nucleotide sequence ID" value="NZ_JBNAVA010000004.1"/>
</dbReference>
<feature type="domain" description="Malic enzyme N-terminal" evidence="3">
    <location>
        <begin position="93"/>
        <end position="226"/>
    </location>
</feature>
<protein>
    <submittedName>
        <fullName evidence="4">NAD-dependent malic enzyme 1</fullName>
    </submittedName>
</protein>
<dbReference type="PANTHER" id="PTHR43237:SF4">
    <property type="entry name" value="NADP-DEPENDENT MALIC ENZYME"/>
    <property type="match status" value="1"/>
</dbReference>
<gene>
    <name evidence="4" type="ORF">C0187_03145</name>
</gene>
<dbReference type="SUPFAM" id="SSF51735">
    <property type="entry name" value="NAD(P)-binding Rossmann-fold domains"/>
    <property type="match status" value="1"/>
</dbReference>
<organism evidence="4 5">
    <name type="scientific">Calditerrivibrio nitroreducens</name>
    <dbReference type="NCBI Taxonomy" id="477976"/>
    <lineage>
        <taxon>Bacteria</taxon>
        <taxon>Pseudomonadati</taxon>
        <taxon>Deferribacterota</taxon>
        <taxon>Deferribacteres</taxon>
        <taxon>Deferribacterales</taxon>
        <taxon>Calditerrivibrionaceae</taxon>
    </lineage>
</organism>
<feature type="domain" description="Malic enzyme NAD-binding" evidence="2">
    <location>
        <begin position="238"/>
        <end position="436"/>
    </location>
</feature>
<dbReference type="PANTHER" id="PTHR43237">
    <property type="entry name" value="NADP-DEPENDENT MALIC ENZYME"/>
    <property type="match status" value="1"/>
</dbReference>
<comment type="caution">
    <text evidence="4">The sequence shown here is derived from an EMBL/GenBank/DDBJ whole genome shotgun (WGS) entry which is preliminary data.</text>
</comment>
<dbReference type="AlphaFoldDB" id="A0A2J6WN87"/>
<evidence type="ECO:0000256" key="1">
    <source>
        <dbReference type="ARBA" id="ARBA00023002"/>
    </source>
</evidence>
<dbReference type="InterPro" id="IPR037062">
    <property type="entry name" value="Malic_N_dom_sf"/>
</dbReference>
<evidence type="ECO:0000259" key="3">
    <source>
        <dbReference type="SMART" id="SM01274"/>
    </source>
</evidence>
<dbReference type="Gene3D" id="3.40.50.10380">
    <property type="entry name" value="Malic enzyme, N-terminal domain"/>
    <property type="match status" value="1"/>
</dbReference>
<dbReference type="Gene3D" id="3.40.50.720">
    <property type="entry name" value="NAD(P)-binding Rossmann-like Domain"/>
    <property type="match status" value="1"/>
</dbReference>
<dbReference type="SUPFAM" id="SSF53223">
    <property type="entry name" value="Aminoacid dehydrogenase-like, N-terminal domain"/>
    <property type="match status" value="1"/>
</dbReference>
<keyword evidence="1" id="KW-0560">Oxidoreductase</keyword>
<dbReference type="EMBL" id="PNIN01000034">
    <property type="protein sequence ID" value="PMP71830.1"/>
    <property type="molecule type" value="Genomic_DNA"/>
</dbReference>
<evidence type="ECO:0000313" key="4">
    <source>
        <dbReference type="EMBL" id="PMP71830.1"/>
    </source>
</evidence>
<dbReference type="InterPro" id="IPR051674">
    <property type="entry name" value="Malate_Decarboxylase"/>
</dbReference>
<dbReference type="Proteomes" id="UP000242881">
    <property type="component" value="Unassembled WGS sequence"/>
</dbReference>
<accession>A0A2J6WN87</accession>